<proteinExistence type="predicted"/>
<protein>
    <recommendedName>
        <fullName evidence="1">P3 N-terminal domain-containing protein</fullName>
    </recommendedName>
</protein>
<dbReference type="Gene3D" id="2.70.9.30">
    <property type="entry name" value="Viral coat protein p3"/>
    <property type="match status" value="1"/>
</dbReference>
<dbReference type="InterPro" id="IPR016115">
    <property type="entry name" value="Phage_PRD1_P3_N"/>
</dbReference>
<comment type="caution">
    <text evidence="2">The sequence shown here is derived from an EMBL/GenBank/DDBJ whole genome shotgun (WGS) entry which is preliminary data.</text>
</comment>
<organism evidence="2 3">
    <name type="scientific">Nocardioides soli</name>
    <dbReference type="NCBI Taxonomy" id="1036020"/>
    <lineage>
        <taxon>Bacteria</taxon>
        <taxon>Bacillati</taxon>
        <taxon>Actinomycetota</taxon>
        <taxon>Actinomycetes</taxon>
        <taxon>Propionibacteriales</taxon>
        <taxon>Nocardioidaceae</taxon>
        <taxon>Nocardioides</taxon>
    </lineage>
</organism>
<evidence type="ECO:0000259" key="1">
    <source>
        <dbReference type="Pfam" id="PF09018"/>
    </source>
</evidence>
<feature type="domain" description="P3 N-terminal" evidence="1">
    <location>
        <begin position="52"/>
        <end position="208"/>
    </location>
</feature>
<sequence>MAQAAERYMQGIAVPESAVRPGEFFARTRRKLGLEYNKTYAGLGAQDVVEIKKTDILSELTVRFVGTLTVTPGTGAVATTRRWPYDLLKKIRFTANGQSNLINVSGLKLKVHQFMRHGDLTDRGVSQSIAGSTVTQGTLAKSSESWGVGSGATAIAAGTYDVDLEWVIPVSEDQVDLMGAIFCATSSTDLSLMLDWATPAELFALTGNGAAALAGKVQVLAKRFSIPMADGTIIVPDLSQFHSLIEISKGDGLGLGANEIYLTGQGAGKTLIRLFSQVWNNNVPLPVTDANFGRLAWRYSGNETPDEIESGALMRQLNEKYYNTDIGKVWGFFSHEYAQENAFRDTVDLGTTAEFRQIIEIAAGVALSNPRVEYVAESIFVAGS</sequence>
<evidence type="ECO:0000313" key="3">
    <source>
        <dbReference type="Proteomes" id="UP000589626"/>
    </source>
</evidence>
<gene>
    <name evidence="2" type="ORF">FHU40_003737</name>
</gene>
<reference evidence="2 3" key="1">
    <citation type="submission" date="2020-08" db="EMBL/GenBank/DDBJ databases">
        <title>Sequencing the genomes of 1000 actinobacteria strains.</title>
        <authorList>
            <person name="Klenk H.-P."/>
        </authorList>
    </citation>
    <scope>NUCLEOTIDE SEQUENCE [LARGE SCALE GENOMIC DNA]</scope>
    <source>
        <strain evidence="2 3">DSM 105498</strain>
    </source>
</reference>
<dbReference type="InterPro" id="IPR015108">
    <property type="entry name" value="P3_N"/>
</dbReference>
<accession>A0A7W4VYX2</accession>
<keyword evidence="3" id="KW-1185">Reference proteome</keyword>
<evidence type="ECO:0000313" key="2">
    <source>
        <dbReference type="EMBL" id="MBB3043919.1"/>
    </source>
</evidence>
<dbReference type="RefSeq" id="WP_183593674.1">
    <property type="nucleotide sequence ID" value="NZ_JACHWR010000002.1"/>
</dbReference>
<dbReference type="Pfam" id="PF09018">
    <property type="entry name" value="Phage_Capsid_P3_N"/>
    <property type="match status" value="1"/>
</dbReference>
<name>A0A7W4VYX2_9ACTN</name>
<dbReference type="Proteomes" id="UP000589626">
    <property type="component" value="Unassembled WGS sequence"/>
</dbReference>
<dbReference type="AlphaFoldDB" id="A0A7W4VYX2"/>
<dbReference type="EMBL" id="JACHWR010000002">
    <property type="protein sequence ID" value="MBB3043919.1"/>
    <property type="molecule type" value="Genomic_DNA"/>
</dbReference>